<dbReference type="NCBIfam" id="TIGR00231">
    <property type="entry name" value="small_GTP"/>
    <property type="match status" value="1"/>
</dbReference>
<dbReference type="InterPro" id="IPR027417">
    <property type="entry name" value="P-loop_NTPase"/>
</dbReference>
<evidence type="ECO:0000313" key="3">
    <source>
        <dbReference type="EMBL" id="TNV85466.1"/>
    </source>
</evidence>
<comment type="caution">
    <text evidence="3">The sequence shown here is derived from an EMBL/GenBank/DDBJ whole genome shotgun (WGS) entry which is preliminary data.</text>
</comment>
<dbReference type="SMART" id="SM00175">
    <property type="entry name" value="RAB"/>
    <property type="match status" value="1"/>
</dbReference>
<feature type="region of interest" description="Disordered" evidence="2">
    <location>
        <begin position="1"/>
        <end position="23"/>
    </location>
</feature>
<dbReference type="EMBL" id="RRYP01001815">
    <property type="protein sequence ID" value="TNV85466.1"/>
    <property type="molecule type" value="Genomic_DNA"/>
</dbReference>
<dbReference type="PROSITE" id="PS51421">
    <property type="entry name" value="RAS"/>
    <property type="match status" value="1"/>
</dbReference>
<accession>A0A8J8P4I8</accession>
<dbReference type="GO" id="GO:0003924">
    <property type="term" value="F:GTPase activity"/>
    <property type="evidence" value="ECO:0007669"/>
    <property type="project" value="InterPro"/>
</dbReference>
<sequence length="235" mass="26645">MVKVQHQALPSQQLRAGPQKGQYRAHSDTQHYDHFYKIILTGDAGVGKSNFLLRYVNNVFENRPSTIGVEFAYKVTYLKNKTKVKAQIWDTSGSEKYRSITTGHYRFALGAILVYDVTSAESFKNCRYWVDSIRCYADENVVIALVGNKCDVPTLAPQKRKVSTEEARKFAEDNGLIFVGESSAQSNTNVQEVMSALFEEINNVQTDLVQKGLKRAEVLKVSEEEVMLNNHRCCY</sequence>
<proteinExistence type="inferred from homology"/>
<organism evidence="3 4">
    <name type="scientific">Halteria grandinella</name>
    <dbReference type="NCBI Taxonomy" id="5974"/>
    <lineage>
        <taxon>Eukaryota</taxon>
        <taxon>Sar</taxon>
        <taxon>Alveolata</taxon>
        <taxon>Ciliophora</taxon>
        <taxon>Intramacronucleata</taxon>
        <taxon>Spirotrichea</taxon>
        <taxon>Stichotrichia</taxon>
        <taxon>Sporadotrichida</taxon>
        <taxon>Halteriidae</taxon>
        <taxon>Halteria</taxon>
    </lineage>
</organism>
<dbReference type="SMART" id="SM00173">
    <property type="entry name" value="RAS"/>
    <property type="match status" value="1"/>
</dbReference>
<dbReference type="Gene3D" id="3.40.50.300">
    <property type="entry name" value="P-loop containing nucleotide triphosphate hydrolases"/>
    <property type="match status" value="1"/>
</dbReference>
<keyword evidence="4" id="KW-1185">Reference proteome</keyword>
<dbReference type="SMART" id="SM00176">
    <property type="entry name" value="RAN"/>
    <property type="match status" value="1"/>
</dbReference>
<dbReference type="OrthoDB" id="308018at2759"/>
<dbReference type="Pfam" id="PF00071">
    <property type="entry name" value="Ras"/>
    <property type="match status" value="1"/>
</dbReference>
<reference evidence="3" key="1">
    <citation type="submission" date="2019-06" db="EMBL/GenBank/DDBJ databases">
        <authorList>
            <person name="Zheng W."/>
        </authorList>
    </citation>
    <scope>NUCLEOTIDE SEQUENCE</scope>
    <source>
        <strain evidence="3">QDHG01</strain>
    </source>
</reference>
<dbReference type="GO" id="GO:0005525">
    <property type="term" value="F:GTP binding"/>
    <property type="evidence" value="ECO:0007669"/>
    <property type="project" value="InterPro"/>
</dbReference>
<dbReference type="PROSITE" id="PS51420">
    <property type="entry name" value="RHO"/>
    <property type="match status" value="1"/>
</dbReference>
<name>A0A8J8P4I8_HALGN</name>
<dbReference type="Proteomes" id="UP000785679">
    <property type="component" value="Unassembled WGS sequence"/>
</dbReference>
<protein>
    <submittedName>
        <fullName evidence="3">Uncharacterized protein</fullName>
    </submittedName>
</protein>
<dbReference type="PANTHER" id="PTHR47979">
    <property type="entry name" value="DRAB11-RELATED"/>
    <property type="match status" value="1"/>
</dbReference>
<dbReference type="FunFam" id="3.40.50.300:FF:001329">
    <property type="entry name" value="Small GTP-binding protein, putative"/>
    <property type="match status" value="1"/>
</dbReference>
<evidence type="ECO:0000256" key="2">
    <source>
        <dbReference type="SAM" id="MobiDB-lite"/>
    </source>
</evidence>
<evidence type="ECO:0000256" key="1">
    <source>
        <dbReference type="ARBA" id="ARBA00006270"/>
    </source>
</evidence>
<dbReference type="InterPro" id="IPR005225">
    <property type="entry name" value="Small_GTP-bd"/>
</dbReference>
<gene>
    <name evidence="3" type="ORF">FGO68_gene3835</name>
</gene>
<dbReference type="AlphaFoldDB" id="A0A8J8P4I8"/>
<dbReference type="SMART" id="SM00174">
    <property type="entry name" value="RHO"/>
    <property type="match status" value="1"/>
</dbReference>
<dbReference type="SUPFAM" id="SSF52540">
    <property type="entry name" value="P-loop containing nucleoside triphosphate hydrolases"/>
    <property type="match status" value="1"/>
</dbReference>
<dbReference type="InterPro" id="IPR050209">
    <property type="entry name" value="Rab_GTPases_membrane_traffic"/>
</dbReference>
<dbReference type="InterPro" id="IPR001806">
    <property type="entry name" value="Small_GTPase"/>
</dbReference>
<dbReference type="PROSITE" id="PS51419">
    <property type="entry name" value="RAB"/>
    <property type="match status" value="1"/>
</dbReference>
<evidence type="ECO:0000313" key="4">
    <source>
        <dbReference type="Proteomes" id="UP000785679"/>
    </source>
</evidence>
<dbReference type="PRINTS" id="PR00449">
    <property type="entry name" value="RASTRNSFRMNG"/>
</dbReference>
<comment type="similarity">
    <text evidence="1">Belongs to the small GTPase superfamily. Rab family.</text>
</comment>